<sequence>MSNRQTSLTDLSVIFLIAFLSIILSFLCIDILFSIFQWIVTGKLNITWNGVSRVLFMGCVIGSFIGVGCVIARCLGLKGF</sequence>
<evidence type="ECO:0000313" key="2">
    <source>
        <dbReference type="EMBL" id="NTZ49536.1"/>
    </source>
</evidence>
<keyword evidence="3" id="KW-1185">Reference proteome</keyword>
<evidence type="ECO:0000256" key="1">
    <source>
        <dbReference type="SAM" id="Phobius"/>
    </source>
</evidence>
<gene>
    <name evidence="2" type="ORF">FCH32_04340</name>
</gene>
<dbReference type="EMBL" id="SUQN01000002">
    <property type="protein sequence ID" value="NTZ49536.1"/>
    <property type="molecule type" value="Genomic_DNA"/>
</dbReference>
<proteinExistence type="predicted"/>
<evidence type="ECO:0000313" key="3">
    <source>
        <dbReference type="Proteomes" id="UP000729009"/>
    </source>
</evidence>
<keyword evidence="1" id="KW-0472">Membrane</keyword>
<name>A0ABD6LYS5_9ENTR</name>
<comment type="caution">
    <text evidence="2">The sequence shown here is derived from an EMBL/GenBank/DDBJ whole genome shotgun (WGS) entry which is preliminary data.</text>
</comment>
<keyword evidence="1" id="KW-0812">Transmembrane</keyword>
<dbReference type="AlphaFoldDB" id="A0ABD6LYS5"/>
<feature type="transmembrane region" description="Helical" evidence="1">
    <location>
        <begin position="12"/>
        <end position="39"/>
    </location>
</feature>
<protein>
    <submittedName>
        <fullName evidence="2">Uncharacterized protein</fullName>
    </submittedName>
</protein>
<organism evidence="2 3">
    <name type="scientific">Citrobacter gillenii</name>
    <dbReference type="NCBI Taxonomy" id="67828"/>
    <lineage>
        <taxon>Bacteria</taxon>
        <taxon>Pseudomonadati</taxon>
        <taxon>Pseudomonadota</taxon>
        <taxon>Gammaproteobacteria</taxon>
        <taxon>Enterobacterales</taxon>
        <taxon>Enterobacteriaceae</taxon>
        <taxon>Citrobacter</taxon>
        <taxon>Citrobacter freundii complex</taxon>
    </lineage>
</organism>
<reference evidence="2 3" key="1">
    <citation type="submission" date="2019-05" db="EMBL/GenBank/DDBJ databases">
        <title>Draft genomes of bacterial isolates retrieved from different Forrest soils.</title>
        <authorList>
            <person name="Soares-Castro P."/>
            <person name="Santos P.M."/>
        </authorList>
    </citation>
    <scope>NUCLEOTIDE SEQUENCE [LARGE SCALE GENOMIC DNA]</scope>
    <source>
        <strain evidence="2 3">UMG736</strain>
    </source>
</reference>
<feature type="transmembrane region" description="Helical" evidence="1">
    <location>
        <begin position="54"/>
        <end position="75"/>
    </location>
</feature>
<keyword evidence="1" id="KW-1133">Transmembrane helix</keyword>
<dbReference type="Proteomes" id="UP000729009">
    <property type="component" value="Unassembled WGS sequence"/>
</dbReference>
<accession>A0ABD6LYS5</accession>
<dbReference type="RefSeq" id="WP_174360558.1">
    <property type="nucleotide sequence ID" value="NZ_SUQN01000002.1"/>
</dbReference>